<dbReference type="Proteomes" id="UP000254866">
    <property type="component" value="Unassembled WGS sequence"/>
</dbReference>
<feature type="compositionally biased region" description="Acidic residues" evidence="5">
    <location>
        <begin position="539"/>
        <end position="548"/>
    </location>
</feature>
<accession>A0A370TM39</accession>
<dbReference type="EC" id="2.7.-.-" evidence="4"/>
<dbReference type="GO" id="GO:0000824">
    <property type="term" value="F:inositol-1,4,5,6-tetrakisphosphate 3-kinase activity"/>
    <property type="evidence" value="ECO:0007669"/>
    <property type="project" value="TreeGrafter"/>
</dbReference>
<keyword evidence="3 4" id="KW-0418">Kinase</keyword>
<dbReference type="GO" id="GO:0032958">
    <property type="term" value="P:inositol phosphate biosynthetic process"/>
    <property type="evidence" value="ECO:0007669"/>
    <property type="project" value="InterPro"/>
</dbReference>
<organism evidence="6 7">
    <name type="scientific">Venustampulla echinocandica</name>
    <dbReference type="NCBI Taxonomy" id="2656787"/>
    <lineage>
        <taxon>Eukaryota</taxon>
        <taxon>Fungi</taxon>
        <taxon>Dikarya</taxon>
        <taxon>Ascomycota</taxon>
        <taxon>Pezizomycotina</taxon>
        <taxon>Leotiomycetes</taxon>
        <taxon>Helotiales</taxon>
        <taxon>Pleuroascaceae</taxon>
        <taxon>Venustampulla</taxon>
    </lineage>
</organism>
<dbReference type="RefSeq" id="XP_031869243.1">
    <property type="nucleotide sequence ID" value="XM_032014562.1"/>
</dbReference>
<dbReference type="Gene3D" id="3.30.470.160">
    <property type="entry name" value="Inositol polyphosphate kinase"/>
    <property type="match status" value="1"/>
</dbReference>
<comment type="similarity">
    <text evidence="1 4">Belongs to the inositol phosphokinase (IPK) family.</text>
</comment>
<evidence type="ECO:0000256" key="4">
    <source>
        <dbReference type="RuleBase" id="RU363090"/>
    </source>
</evidence>
<keyword evidence="2 4" id="KW-0808">Transferase</keyword>
<sequence>MIYSAQSEEPFHCSPAHQPEDAICGGSDTDENDDEIRRRQHRYENQARRYMRGHLPDLQLIPYRHQVGGHNTMWRFSKSAVCKQLHNRENEFYERVERYHPQLLKFLPRYIGVLNVTLDPTAEQHSLSVSGSQVHLNGSIDDGPPPNSHYAAGLLEPARVISQSLNPSSMPIPTVSFADNGHIIPTSFLQSRRHSMGAQDRSKSDSDTKSPSQPPDKQGQPLQTLPASEASWGATTVNKKLRNEVFGEAFLQEPAPVRKQRRPTSQPRPLPRHGPSLRVTNPELLPRPVNPKEAQTQRGSRVEYFLLLEDLTAGMKRPCIMDLKMGTRQYGIDAHETKRRSQRKKCGATTSKELGVRVCGLQVWDVKTQTYIFQDKYFGRALKPGREFQNALTRFLYDGMDYSSVLRHIPTILSKLAVLEVIIRGLVGYRFYAASLLMYYDGDTEVEDDADGTETENNGSRMREIDFKIADFANCVTREDLRLNASRYPPQHPDLPDMGFLRGLRSLRNYFLAIQEENGGKAVGPARGELMDDKGIPAYEDDEGSLSY</sequence>
<gene>
    <name evidence="6" type="ORF">BP5553_05939</name>
</gene>
<evidence type="ECO:0000256" key="1">
    <source>
        <dbReference type="ARBA" id="ARBA00007374"/>
    </source>
</evidence>
<feature type="region of interest" description="Disordered" evidence="5">
    <location>
        <begin position="190"/>
        <end position="232"/>
    </location>
</feature>
<dbReference type="InterPro" id="IPR005522">
    <property type="entry name" value="IPK"/>
</dbReference>
<proteinExistence type="inferred from homology"/>
<evidence type="ECO:0000256" key="5">
    <source>
        <dbReference type="SAM" id="MobiDB-lite"/>
    </source>
</evidence>
<evidence type="ECO:0000256" key="3">
    <source>
        <dbReference type="ARBA" id="ARBA00022777"/>
    </source>
</evidence>
<evidence type="ECO:0000313" key="7">
    <source>
        <dbReference type="Proteomes" id="UP000254866"/>
    </source>
</evidence>
<dbReference type="GO" id="GO:0046854">
    <property type="term" value="P:phosphatidylinositol phosphate biosynthetic process"/>
    <property type="evidence" value="ECO:0007669"/>
    <property type="project" value="TreeGrafter"/>
</dbReference>
<name>A0A370TM39_9HELO</name>
<feature type="region of interest" description="Disordered" evidence="5">
    <location>
        <begin position="1"/>
        <end position="35"/>
    </location>
</feature>
<keyword evidence="7" id="KW-1185">Reference proteome</keyword>
<comment type="caution">
    <text evidence="6">The sequence shown here is derived from an EMBL/GenBank/DDBJ whole genome shotgun (WGS) entry which is preliminary data.</text>
</comment>
<feature type="region of interest" description="Disordered" evidence="5">
    <location>
        <begin position="251"/>
        <end position="297"/>
    </location>
</feature>
<dbReference type="Pfam" id="PF03770">
    <property type="entry name" value="IPK"/>
    <property type="match status" value="1"/>
</dbReference>
<dbReference type="GO" id="GO:0005737">
    <property type="term" value="C:cytoplasm"/>
    <property type="evidence" value="ECO:0007669"/>
    <property type="project" value="TreeGrafter"/>
</dbReference>
<protein>
    <recommendedName>
        <fullName evidence="4">Kinase</fullName>
        <ecNumber evidence="4">2.7.-.-</ecNumber>
    </recommendedName>
</protein>
<dbReference type="SUPFAM" id="SSF56104">
    <property type="entry name" value="SAICAR synthase-like"/>
    <property type="match status" value="1"/>
</dbReference>
<dbReference type="GO" id="GO:0005634">
    <property type="term" value="C:nucleus"/>
    <property type="evidence" value="ECO:0007669"/>
    <property type="project" value="TreeGrafter"/>
</dbReference>
<evidence type="ECO:0000256" key="2">
    <source>
        <dbReference type="ARBA" id="ARBA00022679"/>
    </source>
</evidence>
<dbReference type="InterPro" id="IPR038286">
    <property type="entry name" value="IPK_sf"/>
</dbReference>
<dbReference type="PANTHER" id="PTHR12400:SF21">
    <property type="entry name" value="KINASE"/>
    <property type="match status" value="1"/>
</dbReference>
<dbReference type="GO" id="GO:0008440">
    <property type="term" value="F:inositol-1,4,5-trisphosphate 3-kinase activity"/>
    <property type="evidence" value="ECO:0007669"/>
    <property type="project" value="TreeGrafter"/>
</dbReference>
<dbReference type="STRING" id="2656787.A0A370TM39"/>
<dbReference type="GeneID" id="43598788"/>
<reference evidence="6 7" key="1">
    <citation type="journal article" date="2018" name="IMA Fungus">
        <title>IMA Genome-F 9: Draft genome sequence of Annulohypoxylon stygium, Aspergillus mulundensis, Berkeleyomyces basicola (syn. Thielaviopsis basicola), Ceratocystis smalleyi, two Cercospora beticola strains, Coleophoma cylindrospora, Fusarium fracticaudum, Phialophora cf. hyalina, and Morchella septimelata.</title>
        <authorList>
            <person name="Wingfield B.D."/>
            <person name="Bills G.F."/>
            <person name="Dong Y."/>
            <person name="Huang W."/>
            <person name="Nel W.J."/>
            <person name="Swalarsk-Parry B.S."/>
            <person name="Vaghefi N."/>
            <person name="Wilken P.M."/>
            <person name="An Z."/>
            <person name="de Beer Z.W."/>
            <person name="De Vos L."/>
            <person name="Chen L."/>
            <person name="Duong T.A."/>
            <person name="Gao Y."/>
            <person name="Hammerbacher A."/>
            <person name="Kikkert J.R."/>
            <person name="Li Y."/>
            <person name="Li H."/>
            <person name="Li K."/>
            <person name="Li Q."/>
            <person name="Liu X."/>
            <person name="Ma X."/>
            <person name="Naidoo K."/>
            <person name="Pethybridge S.J."/>
            <person name="Sun J."/>
            <person name="Steenkamp E.T."/>
            <person name="van der Nest M.A."/>
            <person name="van Wyk S."/>
            <person name="Wingfield M.J."/>
            <person name="Xiong C."/>
            <person name="Yue Q."/>
            <person name="Zhang X."/>
        </authorList>
    </citation>
    <scope>NUCLEOTIDE SEQUENCE [LARGE SCALE GENOMIC DNA]</scope>
    <source>
        <strain evidence="6 7">BP 5553</strain>
    </source>
</reference>
<evidence type="ECO:0000313" key="6">
    <source>
        <dbReference type="EMBL" id="RDL36587.1"/>
    </source>
</evidence>
<dbReference type="OrthoDB" id="2573163at2759"/>
<dbReference type="PANTHER" id="PTHR12400">
    <property type="entry name" value="INOSITOL POLYPHOSPHATE KINASE"/>
    <property type="match status" value="1"/>
</dbReference>
<dbReference type="EMBL" id="NPIC01000004">
    <property type="protein sequence ID" value="RDL36587.1"/>
    <property type="molecule type" value="Genomic_DNA"/>
</dbReference>
<feature type="region of interest" description="Disordered" evidence="5">
    <location>
        <begin position="524"/>
        <end position="548"/>
    </location>
</feature>
<dbReference type="AlphaFoldDB" id="A0A370TM39"/>